<keyword evidence="2" id="KW-1185">Reference proteome</keyword>
<name>A0A3S5C8T2_9PLAT</name>
<organism evidence="1 2">
    <name type="scientific">Protopolystoma xenopodis</name>
    <dbReference type="NCBI Taxonomy" id="117903"/>
    <lineage>
        <taxon>Eukaryota</taxon>
        <taxon>Metazoa</taxon>
        <taxon>Spiralia</taxon>
        <taxon>Lophotrochozoa</taxon>
        <taxon>Platyhelminthes</taxon>
        <taxon>Monogenea</taxon>
        <taxon>Polyopisthocotylea</taxon>
        <taxon>Polystomatidea</taxon>
        <taxon>Polystomatidae</taxon>
        <taxon>Protopolystoma</taxon>
    </lineage>
</organism>
<dbReference type="EMBL" id="CAAALY010276787">
    <property type="protein sequence ID" value="VEL42816.1"/>
    <property type="molecule type" value="Genomic_DNA"/>
</dbReference>
<comment type="caution">
    <text evidence="1">The sequence shown here is derived from an EMBL/GenBank/DDBJ whole genome shotgun (WGS) entry which is preliminary data.</text>
</comment>
<gene>
    <name evidence="1" type="ORF">PXEA_LOCUS36256</name>
</gene>
<proteinExistence type="predicted"/>
<evidence type="ECO:0000313" key="1">
    <source>
        <dbReference type="EMBL" id="VEL42816.1"/>
    </source>
</evidence>
<accession>A0A3S5C8T2</accession>
<sequence>MSPHIPNPCHLSDLGLRRKFRLALEDLRVHGSPGLPHSPGPGRLSVDWICHVWLTRHLGLAHLAPMFAMRRVDGRLLSSLIAAPSEVACNGPLTTQSARTAAEMTTDDAILATAYDSTASRPTTQQVGRTKRHLQLDAITDRAAASQSTQPTGDAETTGVNGCINAISQDIAHSSASERLHQ</sequence>
<evidence type="ECO:0000313" key="2">
    <source>
        <dbReference type="Proteomes" id="UP000784294"/>
    </source>
</evidence>
<dbReference type="Proteomes" id="UP000784294">
    <property type="component" value="Unassembled WGS sequence"/>
</dbReference>
<reference evidence="1" key="1">
    <citation type="submission" date="2018-11" db="EMBL/GenBank/DDBJ databases">
        <authorList>
            <consortium name="Pathogen Informatics"/>
        </authorList>
    </citation>
    <scope>NUCLEOTIDE SEQUENCE</scope>
</reference>
<feature type="non-terminal residue" evidence="1">
    <location>
        <position position="182"/>
    </location>
</feature>
<dbReference type="AlphaFoldDB" id="A0A3S5C8T2"/>
<protein>
    <submittedName>
        <fullName evidence="1">Uncharacterized protein</fullName>
    </submittedName>
</protein>
<dbReference type="OrthoDB" id="6430345at2759"/>